<name>A0A929L548_9SPHI</name>
<reference evidence="3" key="1">
    <citation type="submission" date="2020-10" db="EMBL/GenBank/DDBJ databases">
        <title>Mucilaginibacter mali sp. nov., isolated from rhizosphere soil of apple orchard.</title>
        <authorList>
            <person name="Lee J.-S."/>
            <person name="Kim H.S."/>
            <person name="Kim J.-S."/>
        </authorList>
    </citation>
    <scope>NUCLEOTIDE SEQUENCE</scope>
    <source>
        <strain evidence="3">KCTC 22746</strain>
    </source>
</reference>
<sequence length="232" mass="23826">MKQFTKARTAKFVYLFIALIGIAAIQSCKKPSPDAEGGVGSAKLRLVNTSPDAGSSKIILEEEVGVTGSVGTGNASSYINAFAGEQQVTVQSGAGTVLARVSNQLDANSYYSFYLTGVSGSYSLFPVLDDVAAVSGKAKVRFVQTSSQLNSANLSAGSTSLFTAQPFKAITNSVEVAPGAYTFNLSNGVTAITLASSQSVTLTSGKNYTVFVSTQSVSGNNATLALNVVASN</sequence>
<evidence type="ECO:0000256" key="1">
    <source>
        <dbReference type="SAM" id="SignalP"/>
    </source>
</evidence>
<keyword evidence="1" id="KW-0732">Signal</keyword>
<keyword evidence="4" id="KW-1185">Reference proteome</keyword>
<dbReference type="RefSeq" id="WP_194113433.1">
    <property type="nucleotide sequence ID" value="NZ_JADFFL010000010.1"/>
</dbReference>
<feature type="domain" description="DUF4397" evidence="2">
    <location>
        <begin position="42"/>
        <end position="148"/>
    </location>
</feature>
<evidence type="ECO:0000259" key="2">
    <source>
        <dbReference type="Pfam" id="PF14344"/>
    </source>
</evidence>
<evidence type="ECO:0000313" key="3">
    <source>
        <dbReference type="EMBL" id="MBE9664185.1"/>
    </source>
</evidence>
<dbReference type="InterPro" id="IPR025510">
    <property type="entry name" value="DUF4397"/>
</dbReference>
<gene>
    <name evidence="3" type="ORF">IRJ16_20050</name>
</gene>
<protein>
    <submittedName>
        <fullName evidence="3">DUF4397 domain-containing protein</fullName>
    </submittedName>
</protein>
<feature type="signal peptide" evidence="1">
    <location>
        <begin position="1"/>
        <end position="23"/>
    </location>
</feature>
<organism evidence="3 4">
    <name type="scientific">Mucilaginibacter myungsuensis</name>
    <dbReference type="NCBI Taxonomy" id="649104"/>
    <lineage>
        <taxon>Bacteria</taxon>
        <taxon>Pseudomonadati</taxon>
        <taxon>Bacteroidota</taxon>
        <taxon>Sphingobacteriia</taxon>
        <taxon>Sphingobacteriales</taxon>
        <taxon>Sphingobacteriaceae</taxon>
        <taxon>Mucilaginibacter</taxon>
    </lineage>
</organism>
<comment type="caution">
    <text evidence="3">The sequence shown here is derived from an EMBL/GenBank/DDBJ whole genome shotgun (WGS) entry which is preliminary data.</text>
</comment>
<dbReference type="Pfam" id="PF14344">
    <property type="entry name" value="DUF4397"/>
    <property type="match status" value="1"/>
</dbReference>
<proteinExistence type="predicted"/>
<dbReference type="AlphaFoldDB" id="A0A929L548"/>
<feature type="chain" id="PRO_5037197659" evidence="1">
    <location>
        <begin position="24"/>
        <end position="232"/>
    </location>
</feature>
<evidence type="ECO:0000313" key="4">
    <source>
        <dbReference type="Proteomes" id="UP000622475"/>
    </source>
</evidence>
<accession>A0A929L548</accession>
<dbReference type="EMBL" id="JADFFL010000010">
    <property type="protein sequence ID" value="MBE9664185.1"/>
    <property type="molecule type" value="Genomic_DNA"/>
</dbReference>
<dbReference type="PROSITE" id="PS51257">
    <property type="entry name" value="PROKAR_LIPOPROTEIN"/>
    <property type="match status" value="1"/>
</dbReference>
<dbReference type="Proteomes" id="UP000622475">
    <property type="component" value="Unassembled WGS sequence"/>
</dbReference>